<comment type="caution">
    <text evidence="1">The sequence shown here is derived from an EMBL/GenBank/DDBJ whole genome shotgun (WGS) entry which is preliminary data.</text>
</comment>
<dbReference type="AlphaFoldDB" id="A0AAV2BQE6"/>
<dbReference type="Proteomes" id="UP001497382">
    <property type="component" value="Unassembled WGS sequence"/>
</dbReference>
<gene>
    <name evidence="1" type="ORF">LARSCL_LOCUS20632</name>
</gene>
<feature type="non-terminal residue" evidence="1">
    <location>
        <position position="124"/>
    </location>
</feature>
<dbReference type="EMBL" id="CAXIEN010000449">
    <property type="protein sequence ID" value="CAL1297996.1"/>
    <property type="molecule type" value="Genomic_DNA"/>
</dbReference>
<accession>A0AAV2BQE6</accession>
<proteinExistence type="predicted"/>
<organism evidence="1 2">
    <name type="scientific">Larinioides sclopetarius</name>
    <dbReference type="NCBI Taxonomy" id="280406"/>
    <lineage>
        <taxon>Eukaryota</taxon>
        <taxon>Metazoa</taxon>
        <taxon>Ecdysozoa</taxon>
        <taxon>Arthropoda</taxon>
        <taxon>Chelicerata</taxon>
        <taxon>Arachnida</taxon>
        <taxon>Araneae</taxon>
        <taxon>Araneomorphae</taxon>
        <taxon>Entelegynae</taxon>
        <taxon>Araneoidea</taxon>
        <taxon>Araneidae</taxon>
        <taxon>Larinioides</taxon>
    </lineage>
</organism>
<sequence>MTSKPVCTYPPTLCSRLFRRIQKHESGIAEQIATMKKFLLARKKELRLFKMLLRIKAGIKKLKGEDFSLNEGLIEFVEAAIQECELLLNSTSAYPQFRGYYMKRFDKKGLIIVDLFEDLKKETN</sequence>
<reference evidence="1 2" key="1">
    <citation type="submission" date="2024-04" db="EMBL/GenBank/DDBJ databases">
        <authorList>
            <person name="Rising A."/>
            <person name="Reimegard J."/>
            <person name="Sonavane S."/>
            <person name="Akerstrom W."/>
            <person name="Nylinder S."/>
            <person name="Hedman E."/>
            <person name="Kallberg Y."/>
        </authorList>
    </citation>
    <scope>NUCLEOTIDE SEQUENCE [LARGE SCALE GENOMIC DNA]</scope>
</reference>
<evidence type="ECO:0000313" key="2">
    <source>
        <dbReference type="Proteomes" id="UP001497382"/>
    </source>
</evidence>
<name>A0AAV2BQE6_9ARAC</name>
<keyword evidence="2" id="KW-1185">Reference proteome</keyword>
<protein>
    <submittedName>
        <fullName evidence="1">Uncharacterized protein</fullName>
    </submittedName>
</protein>
<evidence type="ECO:0000313" key="1">
    <source>
        <dbReference type="EMBL" id="CAL1297996.1"/>
    </source>
</evidence>